<feature type="chain" id="PRO_5023060573" evidence="5">
    <location>
        <begin position="26"/>
        <end position="271"/>
    </location>
</feature>
<dbReference type="Proteomes" id="UP000323856">
    <property type="component" value="Unassembled WGS sequence"/>
</dbReference>
<feature type="binding site" evidence="4">
    <location>
        <position position="198"/>
    </location>
    <ligand>
        <name>molybdate</name>
        <dbReference type="ChEBI" id="CHEBI:36264"/>
    </ligand>
</feature>
<dbReference type="PIRSF" id="PIRSF004846">
    <property type="entry name" value="ModA"/>
    <property type="match status" value="1"/>
</dbReference>
<dbReference type="EMBL" id="VOBL01000002">
    <property type="protein sequence ID" value="KAA0979246.1"/>
    <property type="molecule type" value="Genomic_DNA"/>
</dbReference>
<evidence type="ECO:0000256" key="3">
    <source>
        <dbReference type="ARBA" id="ARBA00022729"/>
    </source>
</evidence>
<dbReference type="RefSeq" id="WP_149618513.1">
    <property type="nucleotide sequence ID" value="NZ_JBITUG010000001.1"/>
</dbReference>
<dbReference type="PROSITE" id="PS51257">
    <property type="entry name" value="PROKAR_LIPOPROTEIN"/>
    <property type="match status" value="1"/>
</dbReference>
<evidence type="ECO:0000256" key="5">
    <source>
        <dbReference type="SAM" id="SignalP"/>
    </source>
</evidence>
<dbReference type="PANTHER" id="PTHR30632">
    <property type="entry name" value="MOLYBDATE-BINDING PERIPLASMIC PROTEIN"/>
    <property type="match status" value="1"/>
</dbReference>
<dbReference type="NCBIfam" id="TIGR01256">
    <property type="entry name" value="modA"/>
    <property type="match status" value="1"/>
</dbReference>
<evidence type="ECO:0000256" key="4">
    <source>
        <dbReference type="PIRSR" id="PIRSR004846-1"/>
    </source>
</evidence>
<dbReference type="GO" id="GO:0015689">
    <property type="term" value="P:molybdate ion transport"/>
    <property type="evidence" value="ECO:0007669"/>
    <property type="project" value="InterPro"/>
</dbReference>
<gene>
    <name evidence="6" type="primary">modA</name>
    <name evidence="6" type="ORF">FQ154_02080</name>
</gene>
<dbReference type="InterPro" id="IPR050682">
    <property type="entry name" value="ModA/WtpA"/>
</dbReference>
<organism evidence="6 7">
    <name type="scientific">Paeniglutamicibacter gangotriensis</name>
    <dbReference type="NCBI Taxonomy" id="254787"/>
    <lineage>
        <taxon>Bacteria</taxon>
        <taxon>Bacillati</taxon>
        <taxon>Actinomycetota</taxon>
        <taxon>Actinomycetes</taxon>
        <taxon>Micrococcales</taxon>
        <taxon>Micrococcaceae</taxon>
        <taxon>Paeniglutamicibacter</taxon>
    </lineage>
</organism>
<dbReference type="InterPro" id="IPR005950">
    <property type="entry name" value="ModA"/>
</dbReference>
<dbReference type="SUPFAM" id="SSF53850">
    <property type="entry name" value="Periplasmic binding protein-like II"/>
    <property type="match status" value="1"/>
</dbReference>
<feature type="signal peptide" evidence="5">
    <location>
        <begin position="1"/>
        <end position="25"/>
    </location>
</feature>
<keyword evidence="3 5" id="KW-0732">Signal</keyword>
<sequence length="271" mass="27532">MNRLGRSAAALFICAALTVSLASCAAETNTPDTSISGPTGEITVFAAASLNGPFTELAADFEAQHPGTEIKLSFAGSSDLVTQIIAGAPADVFASADERNMTKLADADLVAGTPIDFATNTLQIVVPPANPAEVSSLADLTKPELKVVICAPQVPCGAATKTIEEAARLVLTPVSEESSVTDVLGKVRSGEADAGLVYVTDVLVYVTDVLAAGDQVKGIEFPESSAAVNSYPIATVGTSSNQKLADAFIASVTGPEGQKMLSAAGFGTPRS</sequence>
<dbReference type="AlphaFoldDB" id="A0A5B0EKI3"/>
<feature type="binding site" evidence="4">
    <location>
        <position position="180"/>
    </location>
    <ligand>
        <name>molybdate</name>
        <dbReference type="ChEBI" id="CHEBI:36264"/>
    </ligand>
</feature>
<evidence type="ECO:0000256" key="1">
    <source>
        <dbReference type="ARBA" id="ARBA00009175"/>
    </source>
</evidence>
<reference evidence="6 7" key="1">
    <citation type="submission" date="2019-07" db="EMBL/GenBank/DDBJ databases">
        <title>Analysis of the biochemical properties, biological activity and biotechnological potential of siderophores and biosurfactants produced by Antarctic psychrotolerant bacteria.</title>
        <authorList>
            <person name="Styczynski M."/>
            <person name="Krucon T."/>
            <person name="Decewicz P."/>
            <person name="Dziewit L."/>
        </authorList>
    </citation>
    <scope>NUCLEOTIDE SEQUENCE [LARGE SCALE GENOMIC DNA]</scope>
    <source>
        <strain evidence="6 7">ANT_H27</strain>
    </source>
</reference>
<evidence type="ECO:0000256" key="2">
    <source>
        <dbReference type="ARBA" id="ARBA00022723"/>
    </source>
</evidence>
<evidence type="ECO:0000313" key="6">
    <source>
        <dbReference type="EMBL" id="KAA0979246.1"/>
    </source>
</evidence>
<keyword evidence="2 4" id="KW-0479">Metal-binding</keyword>
<comment type="caution">
    <text evidence="6">The sequence shown here is derived from an EMBL/GenBank/DDBJ whole genome shotgun (WGS) entry which is preliminary data.</text>
</comment>
<proteinExistence type="inferred from homology"/>
<feature type="binding site" evidence="4">
    <location>
        <position position="49"/>
    </location>
    <ligand>
        <name>molybdate</name>
        <dbReference type="ChEBI" id="CHEBI:36264"/>
    </ligand>
</feature>
<keyword evidence="4" id="KW-0500">Molybdenum</keyword>
<accession>A0A5B0EKI3</accession>
<dbReference type="GO" id="GO:0046872">
    <property type="term" value="F:metal ion binding"/>
    <property type="evidence" value="ECO:0007669"/>
    <property type="project" value="UniProtKB-KW"/>
</dbReference>
<dbReference type="OrthoDB" id="9785015at2"/>
<dbReference type="PANTHER" id="PTHR30632:SF0">
    <property type="entry name" value="SULFATE-BINDING PROTEIN"/>
    <property type="match status" value="1"/>
</dbReference>
<dbReference type="CDD" id="cd13538">
    <property type="entry name" value="PBP2_ModA_like_1"/>
    <property type="match status" value="1"/>
</dbReference>
<name>A0A5B0EKI3_9MICC</name>
<dbReference type="GO" id="GO:0030973">
    <property type="term" value="F:molybdate ion binding"/>
    <property type="evidence" value="ECO:0007669"/>
    <property type="project" value="TreeGrafter"/>
</dbReference>
<protein>
    <submittedName>
        <fullName evidence="6">Molybdate ABC transporter substrate-binding protein</fullName>
    </submittedName>
</protein>
<dbReference type="Pfam" id="PF13531">
    <property type="entry name" value="SBP_bac_11"/>
    <property type="match status" value="1"/>
</dbReference>
<comment type="similarity">
    <text evidence="1">Belongs to the bacterial solute-binding protein ModA family.</text>
</comment>
<feature type="binding site" evidence="4">
    <location>
        <position position="77"/>
    </location>
    <ligand>
        <name>molybdate</name>
        <dbReference type="ChEBI" id="CHEBI:36264"/>
    </ligand>
</feature>
<evidence type="ECO:0000313" key="7">
    <source>
        <dbReference type="Proteomes" id="UP000323856"/>
    </source>
</evidence>
<dbReference type="Gene3D" id="3.40.190.10">
    <property type="entry name" value="Periplasmic binding protein-like II"/>
    <property type="match status" value="2"/>
</dbReference>